<proteinExistence type="inferred from homology"/>
<dbReference type="PANTHER" id="PTHR42933:SF3">
    <property type="entry name" value="TYPE I RESTRICTION ENZYME MJAVIII METHYLASE SUBUNIT"/>
    <property type="match status" value="1"/>
</dbReference>
<keyword evidence="3" id="KW-0489">Methyltransferase</keyword>
<evidence type="ECO:0000259" key="8">
    <source>
        <dbReference type="Pfam" id="PF02384"/>
    </source>
</evidence>
<dbReference type="PRINTS" id="PR00507">
    <property type="entry name" value="N12N6MTFRASE"/>
</dbReference>
<dbReference type="EC" id="2.1.1.72" evidence="2"/>
<dbReference type="InterPro" id="IPR029063">
    <property type="entry name" value="SAM-dependent_MTases_sf"/>
</dbReference>
<dbReference type="GO" id="GO:0003677">
    <property type="term" value="F:DNA binding"/>
    <property type="evidence" value="ECO:0007669"/>
    <property type="project" value="InterPro"/>
</dbReference>
<comment type="similarity">
    <text evidence="1">Belongs to the N(4)/N(6)-methyltransferase family.</text>
</comment>
<gene>
    <name evidence="9" type="ORF">CJD36_004395</name>
</gene>
<reference evidence="9 10" key="1">
    <citation type="submission" date="2018-01" db="EMBL/GenBank/DDBJ databases">
        <title>A novel member of the phylum Bacteroidetes isolated from glacier ice.</title>
        <authorList>
            <person name="Liu Q."/>
            <person name="Xin Y.-H."/>
        </authorList>
    </citation>
    <scope>NUCLEOTIDE SEQUENCE [LARGE SCALE GENOMIC DNA]</scope>
    <source>
        <strain evidence="9 10">RB1R16</strain>
    </source>
</reference>
<dbReference type="InterPro" id="IPR003356">
    <property type="entry name" value="DNA_methylase_A-5"/>
</dbReference>
<evidence type="ECO:0000313" key="10">
    <source>
        <dbReference type="Proteomes" id="UP000239872"/>
    </source>
</evidence>
<dbReference type="GO" id="GO:0008170">
    <property type="term" value="F:N-methyltransferase activity"/>
    <property type="evidence" value="ECO:0007669"/>
    <property type="project" value="InterPro"/>
</dbReference>
<accession>A0A2S7T1C0</accession>
<dbReference type="PANTHER" id="PTHR42933">
    <property type="entry name" value="SLR6095 PROTEIN"/>
    <property type="match status" value="1"/>
</dbReference>
<dbReference type="GO" id="GO:0032259">
    <property type="term" value="P:methylation"/>
    <property type="evidence" value="ECO:0007669"/>
    <property type="project" value="UniProtKB-KW"/>
</dbReference>
<organism evidence="9 10">
    <name type="scientific">Flavipsychrobacter stenotrophus</name>
    <dbReference type="NCBI Taxonomy" id="2077091"/>
    <lineage>
        <taxon>Bacteria</taxon>
        <taxon>Pseudomonadati</taxon>
        <taxon>Bacteroidota</taxon>
        <taxon>Chitinophagia</taxon>
        <taxon>Chitinophagales</taxon>
        <taxon>Chitinophagaceae</taxon>
        <taxon>Flavipsychrobacter</taxon>
    </lineage>
</organism>
<evidence type="ECO:0000256" key="3">
    <source>
        <dbReference type="ARBA" id="ARBA00022603"/>
    </source>
</evidence>
<dbReference type="AlphaFoldDB" id="A0A2S7T1C0"/>
<keyword evidence="5" id="KW-0949">S-adenosyl-L-methionine</keyword>
<dbReference type="EMBL" id="PPSL01000001">
    <property type="protein sequence ID" value="PQJ12990.1"/>
    <property type="molecule type" value="Genomic_DNA"/>
</dbReference>
<evidence type="ECO:0000256" key="1">
    <source>
        <dbReference type="ARBA" id="ARBA00006594"/>
    </source>
</evidence>
<keyword evidence="4" id="KW-0808">Transferase</keyword>
<dbReference type="Pfam" id="PF02384">
    <property type="entry name" value="N6_Mtase"/>
    <property type="match status" value="1"/>
</dbReference>
<feature type="domain" description="DNA methylase adenine-specific" evidence="8">
    <location>
        <begin position="94"/>
        <end position="210"/>
    </location>
</feature>
<protein>
    <recommendedName>
        <fullName evidence="2">site-specific DNA-methyltransferase (adenine-specific)</fullName>
        <ecNumber evidence="2">2.1.1.72</ecNumber>
    </recommendedName>
</protein>
<evidence type="ECO:0000313" key="9">
    <source>
        <dbReference type="EMBL" id="PQJ12990.1"/>
    </source>
</evidence>
<evidence type="ECO:0000256" key="7">
    <source>
        <dbReference type="ARBA" id="ARBA00047942"/>
    </source>
</evidence>
<comment type="catalytic activity">
    <reaction evidence="7">
        <text>a 2'-deoxyadenosine in DNA + S-adenosyl-L-methionine = an N(6)-methyl-2'-deoxyadenosine in DNA + S-adenosyl-L-homocysteine + H(+)</text>
        <dbReference type="Rhea" id="RHEA:15197"/>
        <dbReference type="Rhea" id="RHEA-COMP:12418"/>
        <dbReference type="Rhea" id="RHEA-COMP:12419"/>
        <dbReference type="ChEBI" id="CHEBI:15378"/>
        <dbReference type="ChEBI" id="CHEBI:57856"/>
        <dbReference type="ChEBI" id="CHEBI:59789"/>
        <dbReference type="ChEBI" id="CHEBI:90615"/>
        <dbReference type="ChEBI" id="CHEBI:90616"/>
        <dbReference type="EC" id="2.1.1.72"/>
    </reaction>
</comment>
<sequence>MKSKKETFAQMMATSTYHYDLRSVFDDLLTMSLCALSYNPLTGKFHDEDLYMATVGKYQTSDFRFQFPKLFAQLVAEMEERVDDSQGNDILGAYFEQHLCRKNSGQFFTPFHICTFMAETLRDGSKDSSRRQRVLDPTCGSGRMLLAGSKSLGKDHEYYGIDVDHTCVKMAAINLFLNGVFHSEVMWADALLPDDFHMSYRISFLPFGIFRIQHKEQSKLWHMYRNSFPEKKVVTKQPIVWPSQTSERHSGDGSQLKLF</sequence>
<evidence type="ECO:0000256" key="2">
    <source>
        <dbReference type="ARBA" id="ARBA00011900"/>
    </source>
</evidence>
<dbReference type="RefSeq" id="WP_105037874.1">
    <property type="nucleotide sequence ID" value="NZ_PPSL01000001.1"/>
</dbReference>
<keyword evidence="6" id="KW-0680">Restriction system</keyword>
<dbReference type="Proteomes" id="UP000239872">
    <property type="component" value="Unassembled WGS sequence"/>
</dbReference>
<evidence type="ECO:0000256" key="5">
    <source>
        <dbReference type="ARBA" id="ARBA00022691"/>
    </source>
</evidence>
<dbReference type="GO" id="GO:0009007">
    <property type="term" value="F:site-specific DNA-methyltransferase (adenine-specific) activity"/>
    <property type="evidence" value="ECO:0007669"/>
    <property type="project" value="UniProtKB-EC"/>
</dbReference>
<evidence type="ECO:0000256" key="6">
    <source>
        <dbReference type="ARBA" id="ARBA00022747"/>
    </source>
</evidence>
<comment type="caution">
    <text evidence="9">The sequence shown here is derived from an EMBL/GenBank/DDBJ whole genome shotgun (WGS) entry which is preliminary data.</text>
</comment>
<name>A0A2S7T1C0_9BACT</name>
<dbReference type="OrthoDB" id="9814572at2"/>
<keyword evidence="10" id="KW-1185">Reference proteome</keyword>
<evidence type="ECO:0000256" key="4">
    <source>
        <dbReference type="ARBA" id="ARBA00022679"/>
    </source>
</evidence>
<dbReference type="GO" id="GO:0009307">
    <property type="term" value="P:DNA restriction-modification system"/>
    <property type="evidence" value="ECO:0007669"/>
    <property type="project" value="UniProtKB-KW"/>
</dbReference>
<dbReference type="Gene3D" id="3.40.50.150">
    <property type="entry name" value="Vaccinia Virus protein VP39"/>
    <property type="match status" value="1"/>
</dbReference>
<dbReference type="InterPro" id="IPR051537">
    <property type="entry name" value="DNA_Adenine_Mtase"/>
</dbReference>
<dbReference type="SUPFAM" id="SSF53335">
    <property type="entry name" value="S-adenosyl-L-methionine-dependent methyltransferases"/>
    <property type="match status" value="1"/>
</dbReference>